<reference evidence="1" key="1">
    <citation type="journal article" date="2019" name="bioRxiv">
        <title>The Genome of the Zebra Mussel, Dreissena polymorpha: A Resource for Invasive Species Research.</title>
        <authorList>
            <person name="McCartney M.A."/>
            <person name="Auch B."/>
            <person name="Kono T."/>
            <person name="Mallez S."/>
            <person name="Zhang Y."/>
            <person name="Obille A."/>
            <person name="Becker A."/>
            <person name="Abrahante J.E."/>
            <person name="Garbe J."/>
            <person name="Badalamenti J.P."/>
            <person name="Herman A."/>
            <person name="Mangelson H."/>
            <person name="Liachko I."/>
            <person name="Sullivan S."/>
            <person name="Sone E.D."/>
            <person name="Koren S."/>
            <person name="Silverstein K.A.T."/>
            <person name="Beckman K.B."/>
            <person name="Gohl D.M."/>
        </authorList>
    </citation>
    <scope>NUCLEOTIDE SEQUENCE</scope>
    <source>
        <strain evidence="1">Duluth1</strain>
        <tissue evidence="1">Whole animal</tissue>
    </source>
</reference>
<protein>
    <submittedName>
        <fullName evidence="1">Uncharacterized protein</fullName>
    </submittedName>
</protein>
<proteinExistence type="predicted"/>
<dbReference type="Proteomes" id="UP000828390">
    <property type="component" value="Unassembled WGS sequence"/>
</dbReference>
<reference evidence="1" key="2">
    <citation type="submission" date="2020-11" db="EMBL/GenBank/DDBJ databases">
        <authorList>
            <person name="McCartney M.A."/>
            <person name="Auch B."/>
            <person name="Kono T."/>
            <person name="Mallez S."/>
            <person name="Becker A."/>
            <person name="Gohl D.M."/>
            <person name="Silverstein K.A.T."/>
            <person name="Koren S."/>
            <person name="Bechman K.B."/>
            <person name="Herman A."/>
            <person name="Abrahante J.E."/>
            <person name="Garbe J."/>
        </authorList>
    </citation>
    <scope>NUCLEOTIDE SEQUENCE</scope>
    <source>
        <strain evidence="1">Duluth1</strain>
        <tissue evidence="1">Whole animal</tissue>
    </source>
</reference>
<name>A0A9D4SAA3_DREPO</name>
<evidence type="ECO:0000313" key="1">
    <source>
        <dbReference type="EMBL" id="KAH3896353.1"/>
    </source>
</evidence>
<organism evidence="1 2">
    <name type="scientific">Dreissena polymorpha</name>
    <name type="common">Zebra mussel</name>
    <name type="synonym">Mytilus polymorpha</name>
    <dbReference type="NCBI Taxonomy" id="45954"/>
    <lineage>
        <taxon>Eukaryota</taxon>
        <taxon>Metazoa</taxon>
        <taxon>Spiralia</taxon>
        <taxon>Lophotrochozoa</taxon>
        <taxon>Mollusca</taxon>
        <taxon>Bivalvia</taxon>
        <taxon>Autobranchia</taxon>
        <taxon>Heteroconchia</taxon>
        <taxon>Euheterodonta</taxon>
        <taxon>Imparidentia</taxon>
        <taxon>Neoheterodontei</taxon>
        <taxon>Myida</taxon>
        <taxon>Dreissenoidea</taxon>
        <taxon>Dreissenidae</taxon>
        <taxon>Dreissena</taxon>
    </lineage>
</organism>
<dbReference type="EMBL" id="JAIWYP010000001">
    <property type="protein sequence ID" value="KAH3896353.1"/>
    <property type="molecule type" value="Genomic_DNA"/>
</dbReference>
<comment type="caution">
    <text evidence="1">The sequence shown here is derived from an EMBL/GenBank/DDBJ whole genome shotgun (WGS) entry which is preliminary data.</text>
</comment>
<keyword evidence="2" id="KW-1185">Reference proteome</keyword>
<accession>A0A9D4SAA3</accession>
<dbReference type="AlphaFoldDB" id="A0A9D4SAA3"/>
<sequence>MSVLSLHLSPDWFDRLKCRRCKEQEKITGMFEEFKSEAVKHGTSLGHASGGNSICNKVLKVNPSECVTNHFKTKQPHIDSTIKKALKNDSSFDVSSSLLFDSQPNLQIKL</sequence>
<gene>
    <name evidence="1" type="ORF">DPMN_020529</name>
</gene>
<evidence type="ECO:0000313" key="2">
    <source>
        <dbReference type="Proteomes" id="UP000828390"/>
    </source>
</evidence>